<keyword evidence="9" id="KW-1185">Reference proteome</keyword>
<evidence type="ECO:0008006" key="10">
    <source>
        <dbReference type="Google" id="ProtNLM"/>
    </source>
</evidence>
<evidence type="ECO:0000256" key="7">
    <source>
        <dbReference type="SAM" id="Phobius"/>
    </source>
</evidence>
<keyword evidence="5 7" id="KW-0472">Membrane</keyword>
<dbReference type="PANTHER" id="PTHR42718:SF9">
    <property type="entry name" value="MAJOR FACILITATOR SUPERFAMILY MULTIDRUG TRANSPORTER MFSC"/>
    <property type="match status" value="1"/>
</dbReference>
<sequence>MPHTRTDHRVDYGGAATLLLGLAPLLIVAEQGSGWGWTSPRTLALIGVGVAGLLGFVLVEGRMGDSALLPPRLFAGPLFTMSNAVNVVVGMGVFGGPGRRGTRGPSRRTPGPHVRHDTSRPTRCAESRPSCPAASTCVIWGFPTLIEGS</sequence>
<evidence type="ECO:0000256" key="3">
    <source>
        <dbReference type="ARBA" id="ARBA00022692"/>
    </source>
</evidence>
<dbReference type="Proteomes" id="UP001320766">
    <property type="component" value="Unassembled WGS sequence"/>
</dbReference>
<keyword evidence="3 7" id="KW-0812">Transmembrane</keyword>
<evidence type="ECO:0000256" key="4">
    <source>
        <dbReference type="ARBA" id="ARBA00022989"/>
    </source>
</evidence>
<evidence type="ECO:0000256" key="1">
    <source>
        <dbReference type="ARBA" id="ARBA00004141"/>
    </source>
</evidence>
<proteinExistence type="predicted"/>
<feature type="transmembrane region" description="Helical" evidence="7">
    <location>
        <begin position="41"/>
        <end position="59"/>
    </location>
</feature>
<evidence type="ECO:0000256" key="6">
    <source>
        <dbReference type="SAM" id="MobiDB-lite"/>
    </source>
</evidence>
<evidence type="ECO:0000313" key="8">
    <source>
        <dbReference type="EMBL" id="MCP2351549.1"/>
    </source>
</evidence>
<dbReference type="EMBL" id="JAMZEC010000001">
    <property type="protein sequence ID" value="MCP2351549.1"/>
    <property type="molecule type" value="Genomic_DNA"/>
</dbReference>
<feature type="compositionally biased region" description="Basic and acidic residues" evidence="6">
    <location>
        <begin position="114"/>
        <end position="126"/>
    </location>
</feature>
<protein>
    <recommendedName>
        <fullName evidence="10">MFS transporter</fullName>
    </recommendedName>
</protein>
<comment type="caution">
    <text evidence="8">The sequence shown here is derived from an EMBL/GenBank/DDBJ whole genome shotgun (WGS) entry which is preliminary data.</text>
</comment>
<comment type="subcellular location">
    <subcellularLocation>
        <location evidence="1">Membrane</location>
        <topology evidence="1">Multi-pass membrane protein</topology>
    </subcellularLocation>
</comment>
<feature type="transmembrane region" description="Helical" evidence="7">
    <location>
        <begin position="12"/>
        <end position="29"/>
    </location>
</feature>
<dbReference type="RefSeq" id="WP_253777947.1">
    <property type="nucleotide sequence ID" value="NZ_BAAAVE010000047.1"/>
</dbReference>
<gene>
    <name evidence="8" type="ORF">HD595_007671</name>
</gene>
<organism evidence="8 9">
    <name type="scientific">Nonomuraea roseoviolacea subsp. carminata</name>
    <dbReference type="NCBI Taxonomy" id="160689"/>
    <lineage>
        <taxon>Bacteria</taxon>
        <taxon>Bacillati</taxon>
        <taxon>Actinomycetota</taxon>
        <taxon>Actinomycetes</taxon>
        <taxon>Streptosporangiales</taxon>
        <taxon>Streptosporangiaceae</taxon>
        <taxon>Nonomuraea</taxon>
    </lineage>
</organism>
<dbReference type="PANTHER" id="PTHR42718">
    <property type="entry name" value="MAJOR FACILITATOR SUPERFAMILY MULTIDRUG TRANSPORTER MFSC"/>
    <property type="match status" value="1"/>
</dbReference>
<name>A0ABT1KD69_9ACTN</name>
<reference evidence="8 9" key="1">
    <citation type="submission" date="2022-06" db="EMBL/GenBank/DDBJ databases">
        <title>Sequencing the genomes of 1000 actinobacteria strains.</title>
        <authorList>
            <person name="Klenk H.-P."/>
        </authorList>
    </citation>
    <scope>NUCLEOTIDE SEQUENCE [LARGE SCALE GENOMIC DNA]</scope>
    <source>
        <strain evidence="8 9">DSM 44170</strain>
    </source>
</reference>
<evidence type="ECO:0000256" key="5">
    <source>
        <dbReference type="ARBA" id="ARBA00023136"/>
    </source>
</evidence>
<keyword evidence="4 7" id="KW-1133">Transmembrane helix</keyword>
<evidence type="ECO:0000313" key="9">
    <source>
        <dbReference type="Proteomes" id="UP001320766"/>
    </source>
</evidence>
<feature type="transmembrane region" description="Helical" evidence="7">
    <location>
        <begin position="79"/>
        <end position="98"/>
    </location>
</feature>
<feature type="region of interest" description="Disordered" evidence="6">
    <location>
        <begin position="96"/>
        <end position="130"/>
    </location>
</feature>
<keyword evidence="2" id="KW-0813">Transport</keyword>
<accession>A0ABT1KD69</accession>
<evidence type="ECO:0000256" key="2">
    <source>
        <dbReference type="ARBA" id="ARBA00022448"/>
    </source>
</evidence>